<dbReference type="EMBL" id="KV417368">
    <property type="protein sequence ID" value="KZO89737.1"/>
    <property type="molecule type" value="Genomic_DNA"/>
</dbReference>
<evidence type="ECO:0000313" key="2">
    <source>
        <dbReference type="EMBL" id="KZO89737.1"/>
    </source>
</evidence>
<feature type="compositionally biased region" description="Basic and acidic residues" evidence="1">
    <location>
        <begin position="186"/>
        <end position="196"/>
    </location>
</feature>
<sequence length="547" mass="61359">MAIDISYGNKDVYKVVADHIPQLDDIMSKVTSFDRAIRDSKRGTVVVDLTEDTDVGDSHGQGDIADDNEDPDITMTDALQALEIHDLHGTLMPFGPPRDDQYGGIDPSMSDNAAREQSSDSALLSSTAQGMDEDDNVNEDDQPGRPDAPLLLPDTPEDVTNAVTRRSRSPSVDSDQAWEDMLNSEVQKKVEGKTVESAHNVAKGPENDQVAEELRDLPTHQRKERLKRSRSEDPDSASGEDHNGPMVKRARRDDRKGNQTKTHAGMDRTVQGPVTRSKAAGVKETAVVGHGMKRRGTRNPKSRDLKKRTGKTGKQAVEKRKEKSGAESEGRKHKSPPVRFWQGIVEELDSEDTARAYSNTDIDENDPLLTRLASVLGCNDAQGARKDTNWDWTKPPKDKPALSTETERKPSGATRRRFVLKTIWGEEFPIDVPVRDGKMNVKTMEDFNVLEKRCIVVEPPPCSDDPDKWPQAPWIPEDIPFAYYTAEQWDTLKTWEKTDAARKRHVVVKGGALRKEPFNFTMQTVDTWDDPEIFHEAKGMYFTYHHL</sequence>
<feature type="compositionally biased region" description="Polar residues" evidence="1">
    <location>
        <begin position="161"/>
        <end position="174"/>
    </location>
</feature>
<feature type="compositionally biased region" description="Basic residues" evidence="1">
    <location>
        <begin position="291"/>
        <end position="311"/>
    </location>
</feature>
<evidence type="ECO:0000256" key="1">
    <source>
        <dbReference type="SAM" id="MobiDB-lite"/>
    </source>
</evidence>
<keyword evidence="3" id="KW-1185">Reference proteome</keyword>
<protein>
    <submittedName>
        <fullName evidence="2">Uncharacterized protein</fullName>
    </submittedName>
</protein>
<feature type="compositionally biased region" description="Polar residues" evidence="1">
    <location>
        <begin position="119"/>
        <end position="129"/>
    </location>
</feature>
<evidence type="ECO:0000313" key="3">
    <source>
        <dbReference type="Proteomes" id="UP000076738"/>
    </source>
</evidence>
<feature type="region of interest" description="Disordered" evidence="1">
    <location>
        <begin position="52"/>
        <end position="71"/>
    </location>
</feature>
<name>A0A167FQC9_CALVF</name>
<feature type="compositionally biased region" description="Basic and acidic residues" evidence="1">
    <location>
        <begin position="316"/>
        <end position="330"/>
    </location>
</feature>
<organism evidence="2 3">
    <name type="scientific">Calocera viscosa (strain TUFC12733)</name>
    <dbReference type="NCBI Taxonomy" id="1330018"/>
    <lineage>
        <taxon>Eukaryota</taxon>
        <taxon>Fungi</taxon>
        <taxon>Dikarya</taxon>
        <taxon>Basidiomycota</taxon>
        <taxon>Agaricomycotina</taxon>
        <taxon>Dacrymycetes</taxon>
        <taxon>Dacrymycetales</taxon>
        <taxon>Dacrymycetaceae</taxon>
        <taxon>Calocera</taxon>
    </lineage>
</organism>
<feature type="compositionally biased region" description="Acidic residues" evidence="1">
    <location>
        <begin position="131"/>
        <end position="141"/>
    </location>
</feature>
<dbReference type="AlphaFoldDB" id="A0A167FQC9"/>
<gene>
    <name evidence="2" type="ORF">CALVIDRAFT_33895</name>
</gene>
<accession>A0A167FQC9</accession>
<proteinExistence type="predicted"/>
<feature type="compositionally biased region" description="Basic and acidic residues" evidence="1">
    <location>
        <begin position="386"/>
        <end position="410"/>
    </location>
</feature>
<feature type="region of interest" description="Disordered" evidence="1">
    <location>
        <begin position="386"/>
        <end position="413"/>
    </location>
</feature>
<feature type="region of interest" description="Disordered" evidence="1">
    <location>
        <begin position="91"/>
        <end position="338"/>
    </location>
</feature>
<feature type="compositionally biased region" description="Basic and acidic residues" evidence="1">
    <location>
        <begin position="229"/>
        <end position="243"/>
    </location>
</feature>
<dbReference type="Proteomes" id="UP000076738">
    <property type="component" value="Unassembled WGS sequence"/>
</dbReference>
<feature type="compositionally biased region" description="Basic and acidic residues" evidence="1">
    <location>
        <begin position="212"/>
        <end position="221"/>
    </location>
</feature>
<reference evidence="2 3" key="1">
    <citation type="journal article" date="2016" name="Mol. Biol. Evol.">
        <title>Comparative Genomics of Early-Diverging Mushroom-Forming Fungi Provides Insights into the Origins of Lignocellulose Decay Capabilities.</title>
        <authorList>
            <person name="Nagy L.G."/>
            <person name="Riley R."/>
            <person name="Tritt A."/>
            <person name="Adam C."/>
            <person name="Daum C."/>
            <person name="Floudas D."/>
            <person name="Sun H."/>
            <person name="Yadav J.S."/>
            <person name="Pangilinan J."/>
            <person name="Larsson K.H."/>
            <person name="Matsuura K."/>
            <person name="Barry K."/>
            <person name="Labutti K."/>
            <person name="Kuo R."/>
            <person name="Ohm R.A."/>
            <person name="Bhattacharya S.S."/>
            <person name="Shirouzu T."/>
            <person name="Yoshinaga Y."/>
            <person name="Martin F.M."/>
            <person name="Grigoriev I.V."/>
            <person name="Hibbett D.S."/>
        </authorList>
    </citation>
    <scope>NUCLEOTIDE SEQUENCE [LARGE SCALE GENOMIC DNA]</scope>
    <source>
        <strain evidence="2 3">TUFC12733</strain>
    </source>
</reference>